<dbReference type="Proteomes" id="UP001167919">
    <property type="component" value="Unassembled WGS sequence"/>
</dbReference>
<keyword evidence="1" id="KW-0328">Glycosyltransferase</keyword>
<dbReference type="InterPro" id="IPR053831">
    <property type="entry name" value="SOGP_N"/>
</dbReference>
<dbReference type="EMBL" id="CP029684">
    <property type="protein sequence ID" value="QAS69621.1"/>
    <property type="molecule type" value="Genomic_DNA"/>
</dbReference>
<dbReference type="Proteomes" id="UP000286907">
    <property type="component" value="Chromosome"/>
</dbReference>
<dbReference type="InterPro" id="IPR012341">
    <property type="entry name" value="6hp_glycosidase-like_sf"/>
</dbReference>
<evidence type="ECO:0000259" key="5">
    <source>
        <dbReference type="Pfam" id="PF21958"/>
    </source>
</evidence>
<feature type="domain" description="Glycoside phosphorylase super sandwich" evidence="4">
    <location>
        <begin position="304"/>
        <end position="551"/>
    </location>
</feature>
<dbReference type="RefSeq" id="WP_128685890.1">
    <property type="nucleotide sequence ID" value="NZ_CP029684.2"/>
</dbReference>
<gene>
    <name evidence="7" type="ORF">DLJ48_03340</name>
    <name evidence="6" type="ORF">EVC35_03175</name>
</gene>
<evidence type="ECO:0000259" key="3">
    <source>
        <dbReference type="Pfam" id="PF17167"/>
    </source>
</evidence>
<feature type="domain" description="SOGP N-terminal" evidence="5">
    <location>
        <begin position="12"/>
        <end position="236"/>
    </location>
</feature>
<organism evidence="6 9">
    <name type="scientific">Oenococcus sicerae</name>
    <dbReference type="NCBI Taxonomy" id="2203724"/>
    <lineage>
        <taxon>Bacteria</taxon>
        <taxon>Bacillati</taxon>
        <taxon>Bacillota</taxon>
        <taxon>Bacilli</taxon>
        <taxon>Lactobacillales</taxon>
        <taxon>Lactobacillaceae</taxon>
        <taxon>Oenococcus</taxon>
    </lineage>
</organism>
<feature type="domain" description="Glycosyl hydrolase 94 catalytic" evidence="3">
    <location>
        <begin position="691"/>
        <end position="968"/>
    </location>
</feature>
<keyword evidence="8" id="KW-1185">Reference proteome</keyword>
<dbReference type="Pfam" id="PF17167">
    <property type="entry name" value="Glyco_hydro_94"/>
    <property type="match status" value="1"/>
</dbReference>
<name>A0AAJ1R9K7_9LACO</name>
<dbReference type="PANTHER" id="PTHR37469">
    <property type="entry name" value="CELLOBIONIC ACID PHOSPHORYLASE-RELATED"/>
    <property type="match status" value="1"/>
</dbReference>
<dbReference type="InterPro" id="IPR008928">
    <property type="entry name" value="6-hairpin_glycosidase_sf"/>
</dbReference>
<evidence type="ECO:0000256" key="2">
    <source>
        <dbReference type="ARBA" id="ARBA00022679"/>
    </source>
</evidence>
<dbReference type="InterPro" id="IPR037018">
    <property type="entry name" value="GH65_N"/>
</dbReference>
<dbReference type="EMBL" id="SDWY01000002">
    <property type="protein sequence ID" value="MDN6900010.1"/>
    <property type="molecule type" value="Genomic_DNA"/>
</dbReference>
<reference evidence="7" key="3">
    <citation type="submission" date="2020-01" db="EMBL/GenBank/DDBJ databases">
        <authorList>
            <person name="Cousin F.J."/>
            <person name="Le Guellec R."/>
            <person name="Cretenet M."/>
        </authorList>
    </citation>
    <scope>NUCLEOTIDE SEQUENCE</scope>
    <source>
        <strain evidence="7">UCMA 15228</strain>
    </source>
</reference>
<accession>A0AAJ1R9K7</accession>
<evidence type="ECO:0000256" key="1">
    <source>
        <dbReference type="ARBA" id="ARBA00022676"/>
    </source>
</evidence>
<proteinExistence type="predicted"/>
<protein>
    <submittedName>
        <fullName evidence="6">Cellobiose phosphorylase</fullName>
    </submittedName>
</protein>
<dbReference type="Gene3D" id="1.50.10.10">
    <property type="match status" value="1"/>
</dbReference>
<dbReference type="AlphaFoldDB" id="A0AAJ1R9K7"/>
<dbReference type="Pfam" id="PF21958">
    <property type="entry name" value="SOGP_N"/>
    <property type="match status" value="1"/>
</dbReference>
<evidence type="ECO:0000259" key="4">
    <source>
        <dbReference type="Pfam" id="PF21250"/>
    </source>
</evidence>
<dbReference type="GO" id="GO:0016757">
    <property type="term" value="F:glycosyltransferase activity"/>
    <property type="evidence" value="ECO:0007669"/>
    <property type="project" value="UniProtKB-KW"/>
</dbReference>
<dbReference type="InterPro" id="IPR048771">
    <property type="entry name" value="SOGP_2nd"/>
</dbReference>
<evidence type="ECO:0000313" key="9">
    <source>
        <dbReference type="Proteomes" id="UP001167919"/>
    </source>
</evidence>
<keyword evidence="2" id="KW-0808">Transferase</keyword>
<reference evidence="7 8" key="1">
    <citation type="journal article" date="2019" name="Syst. Appl. Microbiol.">
        <title>Oenococcus sicerae sp. nov., isolated from French cider.</title>
        <authorList>
            <person name="Cousin F.J."/>
            <person name="Le Guellec R."/>
            <person name="Chagnot C."/>
            <person name="Goux D."/>
            <person name="Dalmasso M."/>
            <person name="Laplace J.M."/>
            <person name="Cretenet M."/>
        </authorList>
    </citation>
    <scope>NUCLEOTIDE SEQUENCE [LARGE SCALE GENOMIC DNA]</scope>
    <source>
        <strain evidence="7 8">UCMA 15228</strain>
    </source>
</reference>
<dbReference type="GO" id="GO:0005975">
    <property type="term" value="P:carbohydrate metabolic process"/>
    <property type="evidence" value="ECO:0007669"/>
    <property type="project" value="InterPro"/>
</dbReference>
<evidence type="ECO:0000313" key="6">
    <source>
        <dbReference type="EMBL" id="MDN6900010.1"/>
    </source>
</evidence>
<dbReference type="SUPFAM" id="SSF48208">
    <property type="entry name" value="Six-hairpin glycosidases"/>
    <property type="match status" value="1"/>
</dbReference>
<dbReference type="PANTHER" id="PTHR37469:SF2">
    <property type="entry name" value="CELLOBIONIC ACID PHOSPHORYLASE"/>
    <property type="match status" value="1"/>
</dbReference>
<dbReference type="InterPro" id="IPR033432">
    <property type="entry name" value="GH94_catalytic"/>
</dbReference>
<evidence type="ECO:0000313" key="8">
    <source>
        <dbReference type="Proteomes" id="UP000286907"/>
    </source>
</evidence>
<evidence type="ECO:0000313" key="7">
    <source>
        <dbReference type="EMBL" id="QAS69621.1"/>
    </source>
</evidence>
<sequence length="1072" mass="122155">MHSLKNDHLQINFLPNGSIEKIISDGIMINQVDGNLIDGSLANIYLRNSENGKYRNAKLIGPESNSEFSLTEHAAKWSGEFYGISYTVTLYLGDQKWFWNIDLTSDSDNSKQTDIFYTQDLGLGLPSFVSSNEAYASQYIDHHIEKKAGKISISSRQNQSQDGRFPYLQQGAFNPLQSYATDGFQFFGKSYKATGVPESLTKAQLPNYNYQYEFSLIALQTMPLKMTNRVENIVFYAAFQDNDDSDNQQPYFLENDLLIEFMTLKNSYDEESFKSLPVAHKKESISSLPLDSSSFSEEEIDELFPKRIQEEYQNGKLLSFFLQDGSHAVLKAKEVLQERATGNIIMASSTSTPATRVLATTQFMMGIFASQTVFGNTNMNKFSANLRNPLNVLKMQGMHLYLRQADHYILLGLPSIFVMSYNASDWYYKLADDLIKISVDAFAEKPFISFVFTSMQHKKYDLIITDQIIMDSQDSHDPLQTKKVNHSIIFYPNATSLMRERNPNIRFAMNYENTDATDISLGDETDLLENVPIGFQAKMFTINYRGASQLSINLTVSDQENFQKLDYSVTESRMQHQKTIEKLIHGFELSATDRKFDDQLQRTNLIVRWFAHDALVHLLSPHGLEQYGGAAWGTRDVSQGPTEFFLATQNYDQVKRIIEILYSHQFIESGNWPQWFMFDEYADQFADESHGDIIIWPLKVVADYIRLSGDRDILNTELPYMNFADKKETKQTESLLKHIKRQVSYVENNFLYDTNVSAYGDGDWDDTLQPADAKQKKIMASTWTEELTIQVLKEAAKSFQGLPLAAELSELSTRMLADFKKYFMQSKTLPGFIRMYPDHHTDNIIYPGDKITRIDYRLIPLTRGIISGIFNTGQSQTTLKTIKDHLLFPDGVRLMNRPAHYHGGISHVFKRAEQAANFGREIGLMYTHAHIRYAAALAIAGDSDAWQALQLVNPINLNKFVHNANIRQSNVYFSSSDAAFNNRYEAEAQFEKVHTDQIAVKGGWRLYSSGPGIYIGELLSKVIGLIPDAGALRIKAVLPVEMINSSQLFLRYEFKGQNLKIHFRNDGSANID</sequence>
<reference evidence="6" key="2">
    <citation type="submission" date="2019-01" db="EMBL/GenBank/DDBJ databases">
        <title>Oenococcus sicerae UCMA17102.</title>
        <authorList>
            <person name="Cousin F.J."/>
            <person name="Le Guellec R."/>
            <person name="Cretenet M."/>
        </authorList>
    </citation>
    <scope>NUCLEOTIDE SEQUENCE</scope>
    <source>
        <strain evidence="6">UCMA17102</strain>
    </source>
</reference>
<dbReference type="Pfam" id="PF21250">
    <property type="entry name" value="SOGP_2nd"/>
    <property type="match status" value="1"/>
</dbReference>
<dbReference type="Gene3D" id="2.70.98.40">
    <property type="entry name" value="Glycoside hydrolase, family 65, N-terminal domain"/>
    <property type="match status" value="1"/>
</dbReference>
<dbReference type="InterPro" id="IPR052047">
    <property type="entry name" value="GH94_Enzymes"/>
</dbReference>